<organism evidence="1 2">
    <name type="scientific">Catharanthus roseus</name>
    <name type="common">Madagascar periwinkle</name>
    <name type="synonym">Vinca rosea</name>
    <dbReference type="NCBI Taxonomy" id="4058"/>
    <lineage>
        <taxon>Eukaryota</taxon>
        <taxon>Viridiplantae</taxon>
        <taxon>Streptophyta</taxon>
        <taxon>Embryophyta</taxon>
        <taxon>Tracheophyta</taxon>
        <taxon>Spermatophyta</taxon>
        <taxon>Magnoliopsida</taxon>
        <taxon>eudicotyledons</taxon>
        <taxon>Gunneridae</taxon>
        <taxon>Pentapetalae</taxon>
        <taxon>asterids</taxon>
        <taxon>lamiids</taxon>
        <taxon>Gentianales</taxon>
        <taxon>Apocynaceae</taxon>
        <taxon>Rauvolfioideae</taxon>
        <taxon>Vinceae</taxon>
        <taxon>Catharanthinae</taxon>
        <taxon>Catharanthus</taxon>
    </lineage>
</organism>
<keyword evidence="2" id="KW-1185">Reference proteome</keyword>
<dbReference type="EMBL" id="CM044701">
    <property type="protein sequence ID" value="KAI5681532.1"/>
    <property type="molecule type" value="Genomic_DNA"/>
</dbReference>
<protein>
    <submittedName>
        <fullName evidence="1">Uncharacterized protein</fullName>
    </submittedName>
</protein>
<comment type="caution">
    <text evidence="1">The sequence shown here is derived from an EMBL/GenBank/DDBJ whole genome shotgun (WGS) entry which is preliminary data.</text>
</comment>
<gene>
    <name evidence="1" type="ORF">M9H77_02760</name>
</gene>
<sequence>MTKEADGVNDEDLPPEGEKRFSSNGVLGERIARLRSTLSVKQINKEEKSAPNRSLPRMVGYLTAEIGTGHSKDFLGRDLPQMGMSGVHSWDSNEGISVTVDSNKNTIDEDPDWNFDVACNFYDIWPCAMDRHRLLHRGDFRSLIPCALSYFFRHTLVLKGGGRGGEDSVKRIGCENQACRFSIHKENYTNRHWSVFLASDDGDDETYDSYHLSDDEDDEPDAYPTAPLDVFQTEMRTSFEQLHITQDIHGTQPAEILEST</sequence>
<name>A0ACC0C9A7_CATRO</name>
<dbReference type="Proteomes" id="UP001060085">
    <property type="component" value="Linkage Group LG01"/>
</dbReference>
<reference evidence="2" key="1">
    <citation type="journal article" date="2023" name="Nat. Plants">
        <title>Single-cell RNA sequencing provides a high-resolution roadmap for understanding the multicellular compartmentation of specialized metabolism.</title>
        <authorList>
            <person name="Sun S."/>
            <person name="Shen X."/>
            <person name="Li Y."/>
            <person name="Li Y."/>
            <person name="Wang S."/>
            <person name="Li R."/>
            <person name="Zhang H."/>
            <person name="Shen G."/>
            <person name="Guo B."/>
            <person name="Wei J."/>
            <person name="Xu J."/>
            <person name="St-Pierre B."/>
            <person name="Chen S."/>
            <person name="Sun C."/>
        </authorList>
    </citation>
    <scope>NUCLEOTIDE SEQUENCE [LARGE SCALE GENOMIC DNA]</scope>
</reference>
<proteinExistence type="predicted"/>
<accession>A0ACC0C9A7</accession>
<evidence type="ECO:0000313" key="1">
    <source>
        <dbReference type="EMBL" id="KAI5681532.1"/>
    </source>
</evidence>
<evidence type="ECO:0000313" key="2">
    <source>
        <dbReference type="Proteomes" id="UP001060085"/>
    </source>
</evidence>